<evidence type="ECO:0000313" key="2">
    <source>
        <dbReference type="Proteomes" id="UP000317291"/>
    </source>
</evidence>
<gene>
    <name evidence="1" type="ORF">FK529_04645</name>
</gene>
<accession>A0A5C5REW9</accession>
<dbReference type="AlphaFoldDB" id="A0A5C5REW9"/>
<evidence type="ECO:0000313" key="1">
    <source>
        <dbReference type="EMBL" id="TWS20635.1"/>
    </source>
</evidence>
<dbReference type="RefSeq" id="WP_146559855.1">
    <property type="nucleotide sequence ID" value="NZ_VIGW01000002.1"/>
</dbReference>
<keyword evidence="2" id="KW-1185">Reference proteome</keyword>
<name>A0A5C5REW9_9ACTN</name>
<comment type="caution">
    <text evidence="1">The sequence shown here is derived from an EMBL/GenBank/DDBJ whole genome shotgun (WGS) entry which is preliminary data.</text>
</comment>
<protein>
    <submittedName>
        <fullName evidence="1">Uncharacterized protein</fullName>
    </submittedName>
</protein>
<proteinExistence type="predicted"/>
<dbReference type="EMBL" id="VIGW01000002">
    <property type="protein sequence ID" value="TWS20635.1"/>
    <property type="molecule type" value="Genomic_DNA"/>
</dbReference>
<dbReference type="Proteomes" id="UP000317291">
    <property type="component" value="Unassembled WGS sequence"/>
</dbReference>
<reference evidence="1 2" key="1">
    <citation type="submission" date="2019-06" db="EMBL/GenBank/DDBJ databases">
        <title>Tsukamurella conjunctivitidis sp. nov., Tsukamurella assacharolytica sp. nov. and Tsukamurella sputae sp. nov. isolated from patients with conjunctivitis, bacteraemia (lymphoma) and respiratory infection (sputum) in Hong Kong.</title>
        <authorList>
            <person name="Teng J.L.L."/>
            <person name="Lee H.H."/>
            <person name="Fong J.Y.H."/>
            <person name="Fok K.M.N."/>
            <person name="Lau S.K.P."/>
            <person name="Woo P.C.Y."/>
        </authorList>
    </citation>
    <scope>NUCLEOTIDE SEQUENCE [LARGE SCALE GENOMIC DNA]</scope>
    <source>
        <strain evidence="1 2">HKU71</strain>
    </source>
</reference>
<organism evidence="1 2">
    <name type="scientific">Tsukamurella asaccharolytica</name>
    <dbReference type="NCBI Taxonomy" id="2592067"/>
    <lineage>
        <taxon>Bacteria</taxon>
        <taxon>Bacillati</taxon>
        <taxon>Actinomycetota</taxon>
        <taxon>Actinomycetes</taxon>
        <taxon>Mycobacteriales</taxon>
        <taxon>Tsukamurellaceae</taxon>
        <taxon>Tsukamurella</taxon>
    </lineage>
</organism>
<sequence>MIAEPKRDAPARNEASDVLHLWLSACATATLCGLPGTPNRPVTGPAGRRKARKYTDCRYLRALEEQLST</sequence>